<dbReference type="InterPro" id="IPR050109">
    <property type="entry name" value="HTH-type_TetR-like_transc_reg"/>
</dbReference>
<dbReference type="RefSeq" id="WP_091232752.1">
    <property type="nucleotide sequence ID" value="NZ_FMKA01000008.1"/>
</dbReference>
<dbReference type="InterPro" id="IPR001647">
    <property type="entry name" value="HTH_TetR"/>
</dbReference>
<dbReference type="InterPro" id="IPR009057">
    <property type="entry name" value="Homeodomain-like_sf"/>
</dbReference>
<dbReference type="GO" id="GO:0003700">
    <property type="term" value="F:DNA-binding transcription factor activity"/>
    <property type="evidence" value="ECO:0007669"/>
    <property type="project" value="TreeGrafter"/>
</dbReference>
<dbReference type="InterPro" id="IPR036271">
    <property type="entry name" value="Tet_transcr_reg_TetR-rel_C_sf"/>
</dbReference>
<sequence length="204" mass="23690">MDQTAYFEQMRQKRRDEILAAAKSLILKEGLDAFQMQRLARELDISTVTLYKYFKNSDDVMSAVQKQILDSGDLFMQRASVQKDAMERLLQTIRNFYMNALEQRNAITLLFLFQVQSKEAGEDMLASKMYEVLYGMIEEAKQDGKINSGLKLKSTVDFIVNVNLALIERIALMNEDVFQKQKKELNMQAEQLILMVRLYLTTET</sequence>
<dbReference type="STRING" id="1619234.SAMN05421730_100829"/>
<gene>
    <name evidence="6" type="ORF">SAMN05421730_100829</name>
</gene>
<name>A0A1D3TSZ3_9FIRM</name>
<dbReference type="Pfam" id="PF00440">
    <property type="entry name" value="TetR_N"/>
    <property type="match status" value="1"/>
</dbReference>
<dbReference type="AlphaFoldDB" id="A0A1D3TSZ3"/>
<evidence type="ECO:0000256" key="3">
    <source>
        <dbReference type="ARBA" id="ARBA00023163"/>
    </source>
</evidence>
<protein>
    <submittedName>
        <fullName evidence="6">Regulatory protein, tetR family</fullName>
    </submittedName>
</protein>
<dbReference type="PANTHER" id="PTHR30055:SF234">
    <property type="entry name" value="HTH-TYPE TRANSCRIPTIONAL REGULATOR BETI"/>
    <property type="match status" value="1"/>
</dbReference>
<keyword evidence="3" id="KW-0804">Transcription</keyword>
<dbReference type="SUPFAM" id="SSF46689">
    <property type="entry name" value="Homeodomain-like"/>
    <property type="match status" value="1"/>
</dbReference>
<dbReference type="GO" id="GO:0000976">
    <property type="term" value="F:transcription cis-regulatory region binding"/>
    <property type="evidence" value="ECO:0007669"/>
    <property type="project" value="TreeGrafter"/>
</dbReference>
<evidence type="ECO:0000259" key="5">
    <source>
        <dbReference type="PROSITE" id="PS50977"/>
    </source>
</evidence>
<dbReference type="OrthoDB" id="66596at2"/>
<dbReference type="Gene3D" id="1.10.357.10">
    <property type="entry name" value="Tetracycline Repressor, domain 2"/>
    <property type="match status" value="1"/>
</dbReference>
<dbReference type="EMBL" id="FMKA01000008">
    <property type="protein sequence ID" value="SCP97052.1"/>
    <property type="molecule type" value="Genomic_DNA"/>
</dbReference>
<evidence type="ECO:0000313" key="7">
    <source>
        <dbReference type="Proteomes" id="UP000199315"/>
    </source>
</evidence>
<reference evidence="6 7" key="1">
    <citation type="submission" date="2016-09" db="EMBL/GenBank/DDBJ databases">
        <authorList>
            <person name="Capua I."/>
            <person name="De Benedictis P."/>
            <person name="Joannis T."/>
            <person name="Lombin L.H."/>
            <person name="Cattoli G."/>
        </authorList>
    </citation>
    <scope>NUCLEOTIDE SEQUENCE [LARGE SCALE GENOMIC DNA]</scope>
    <source>
        <strain evidence="6 7">GluBS11</strain>
    </source>
</reference>
<evidence type="ECO:0000313" key="6">
    <source>
        <dbReference type="EMBL" id="SCP97052.1"/>
    </source>
</evidence>
<evidence type="ECO:0000256" key="2">
    <source>
        <dbReference type="ARBA" id="ARBA00023125"/>
    </source>
</evidence>
<dbReference type="PROSITE" id="PS50977">
    <property type="entry name" value="HTH_TETR_2"/>
    <property type="match status" value="1"/>
</dbReference>
<keyword evidence="1" id="KW-0805">Transcription regulation</keyword>
<keyword evidence="2 4" id="KW-0238">DNA-binding</keyword>
<feature type="DNA-binding region" description="H-T-H motif" evidence="4">
    <location>
        <begin position="35"/>
        <end position="54"/>
    </location>
</feature>
<feature type="domain" description="HTH tetR-type" evidence="5">
    <location>
        <begin position="12"/>
        <end position="72"/>
    </location>
</feature>
<organism evidence="6 7">
    <name type="scientific">Anaerobium acetethylicum</name>
    <dbReference type="NCBI Taxonomy" id="1619234"/>
    <lineage>
        <taxon>Bacteria</taxon>
        <taxon>Bacillati</taxon>
        <taxon>Bacillota</taxon>
        <taxon>Clostridia</taxon>
        <taxon>Lachnospirales</taxon>
        <taxon>Lachnospiraceae</taxon>
        <taxon>Anaerobium</taxon>
    </lineage>
</organism>
<dbReference type="PANTHER" id="PTHR30055">
    <property type="entry name" value="HTH-TYPE TRANSCRIPTIONAL REGULATOR RUTR"/>
    <property type="match status" value="1"/>
</dbReference>
<accession>A0A1D3TSZ3</accession>
<evidence type="ECO:0000256" key="4">
    <source>
        <dbReference type="PROSITE-ProRule" id="PRU00335"/>
    </source>
</evidence>
<keyword evidence="7" id="KW-1185">Reference proteome</keyword>
<dbReference type="PRINTS" id="PR00455">
    <property type="entry name" value="HTHTETR"/>
</dbReference>
<dbReference type="SUPFAM" id="SSF48498">
    <property type="entry name" value="Tetracyclin repressor-like, C-terminal domain"/>
    <property type="match status" value="1"/>
</dbReference>
<dbReference type="Proteomes" id="UP000199315">
    <property type="component" value="Unassembled WGS sequence"/>
</dbReference>
<evidence type="ECO:0000256" key="1">
    <source>
        <dbReference type="ARBA" id="ARBA00023015"/>
    </source>
</evidence>
<proteinExistence type="predicted"/>